<sequence>MKKENRFDMDRLKPNYLFLVIFIICFVVFVMTTESWLSVILGSIAVVSLGWTFAFGEYLE</sequence>
<dbReference type="EMBL" id="LAZR01011488">
    <property type="protein sequence ID" value="KKM61408.1"/>
    <property type="molecule type" value="Genomic_DNA"/>
</dbReference>
<protein>
    <submittedName>
        <fullName evidence="2">Uncharacterized protein</fullName>
    </submittedName>
</protein>
<organism evidence="2">
    <name type="scientific">marine sediment metagenome</name>
    <dbReference type="NCBI Taxonomy" id="412755"/>
    <lineage>
        <taxon>unclassified sequences</taxon>
        <taxon>metagenomes</taxon>
        <taxon>ecological metagenomes</taxon>
    </lineage>
</organism>
<evidence type="ECO:0000256" key="1">
    <source>
        <dbReference type="SAM" id="Phobius"/>
    </source>
</evidence>
<feature type="transmembrane region" description="Helical" evidence="1">
    <location>
        <begin position="36"/>
        <end position="56"/>
    </location>
</feature>
<keyword evidence="1" id="KW-1133">Transmembrane helix</keyword>
<dbReference type="AlphaFoldDB" id="A0A0F9IVU5"/>
<keyword evidence="1" id="KW-0812">Transmembrane</keyword>
<keyword evidence="1" id="KW-0472">Membrane</keyword>
<reference evidence="2" key="1">
    <citation type="journal article" date="2015" name="Nature">
        <title>Complex archaea that bridge the gap between prokaryotes and eukaryotes.</title>
        <authorList>
            <person name="Spang A."/>
            <person name="Saw J.H."/>
            <person name="Jorgensen S.L."/>
            <person name="Zaremba-Niedzwiedzka K."/>
            <person name="Martijn J."/>
            <person name="Lind A.E."/>
            <person name="van Eijk R."/>
            <person name="Schleper C."/>
            <person name="Guy L."/>
            <person name="Ettema T.J."/>
        </authorList>
    </citation>
    <scope>NUCLEOTIDE SEQUENCE</scope>
</reference>
<proteinExistence type="predicted"/>
<name>A0A0F9IVU5_9ZZZZ</name>
<evidence type="ECO:0000313" key="2">
    <source>
        <dbReference type="EMBL" id="KKM61408.1"/>
    </source>
</evidence>
<comment type="caution">
    <text evidence="2">The sequence shown here is derived from an EMBL/GenBank/DDBJ whole genome shotgun (WGS) entry which is preliminary data.</text>
</comment>
<feature type="transmembrane region" description="Helical" evidence="1">
    <location>
        <begin position="12"/>
        <end position="30"/>
    </location>
</feature>
<accession>A0A0F9IVU5</accession>
<gene>
    <name evidence="2" type="ORF">LCGC14_1531990</name>
</gene>